<dbReference type="InterPro" id="IPR011527">
    <property type="entry name" value="ABC1_TM_dom"/>
</dbReference>
<dbReference type="Gene3D" id="3.40.50.300">
    <property type="entry name" value="P-loop containing nucleotide triphosphate hydrolases"/>
    <property type="match status" value="1"/>
</dbReference>
<sequence length="584" mass="64696">MSIAQNQSLRLLRRCLGYFKPYRLYVAAAFTALGVVALSTAAAAYLVQPALDRIFIEKDETALKLVPLLLIGVFLTKGVGLFIQKFLMSYCGLKVLEQLRYELFAKIICLPVDFFGETRVGMLMSRIINDVNLISSSLPEVIRITQNSLTMIGLVALVIYRDAQLAFWACLVFPLTVYPVIYFGRKLRKIGRSYQAKIADISSHLQESFNGLRVVKAFATEDLEKDKFRQASNKLVRIGIKGKIYNQLSSPVTEFIGAVGAGLVIWYGGSQVIAGERTPGEFFSFMTALVMLYDPIKSISQANNTIQQALAGAERVFEILDGPDLREEAGGELEYAPPFVSLDFEDVSFTYPGNPEPALRHINLSIRAGQRVAFVGPSGAGKTTLGHLIARFHDCQEGRIRINGHDVAEYTLESLRRGIGIVSQDPFLFNMTVAENIAYGQHMDREAVMQAARAAYAHDFILELPNGYGTLVGEKGVKLSGGQKQRLTIARAIMKDPSLLILDEATSALDTQSERIVQQALDNLMRGRTSVIIAHRLSTILSADTIVVMENGRITAQGPHQRLLEESPAYRKLYELQFRTETPA</sequence>
<protein>
    <submittedName>
        <fullName evidence="12">ABC transporter ATP-binding protein</fullName>
    </submittedName>
</protein>
<dbReference type="GO" id="GO:0016887">
    <property type="term" value="F:ATP hydrolysis activity"/>
    <property type="evidence" value="ECO:0007669"/>
    <property type="project" value="InterPro"/>
</dbReference>
<dbReference type="EMBL" id="CP014230">
    <property type="protein sequence ID" value="AMD92088.1"/>
    <property type="molecule type" value="Genomic_DNA"/>
</dbReference>
<keyword evidence="5" id="KW-0547">Nucleotide-binding</keyword>
<dbReference type="InterPro" id="IPR036640">
    <property type="entry name" value="ABC1_TM_sf"/>
</dbReference>
<dbReference type="KEGG" id="doa:AXF15_02515"/>
<dbReference type="RefSeq" id="WP_066602869.1">
    <property type="nucleotide sequence ID" value="NZ_CP014230.1"/>
</dbReference>
<dbReference type="InterPro" id="IPR017871">
    <property type="entry name" value="ABC_transporter-like_CS"/>
</dbReference>
<keyword evidence="2" id="KW-0813">Transport</keyword>
<dbReference type="GO" id="GO:0005524">
    <property type="term" value="F:ATP binding"/>
    <property type="evidence" value="ECO:0007669"/>
    <property type="project" value="UniProtKB-KW"/>
</dbReference>
<evidence type="ECO:0000256" key="4">
    <source>
        <dbReference type="ARBA" id="ARBA00022692"/>
    </source>
</evidence>
<organism evidence="12 13">
    <name type="scientific">Desulfomicrobium orale DSM 12838</name>
    <dbReference type="NCBI Taxonomy" id="888061"/>
    <lineage>
        <taxon>Bacteria</taxon>
        <taxon>Pseudomonadati</taxon>
        <taxon>Thermodesulfobacteriota</taxon>
        <taxon>Desulfovibrionia</taxon>
        <taxon>Desulfovibrionales</taxon>
        <taxon>Desulfomicrobiaceae</taxon>
        <taxon>Desulfomicrobium</taxon>
    </lineage>
</organism>
<feature type="domain" description="ABC transporter" evidence="10">
    <location>
        <begin position="342"/>
        <end position="576"/>
    </location>
</feature>
<dbReference type="GO" id="GO:0015421">
    <property type="term" value="F:ABC-type oligopeptide transporter activity"/>
    <property type="evidence" value="ECO:0007669"/>
    <property type="project" value="TreeGrafter"/>
</dbReference>
<dbReference type="PANTHER" id="PTHR43394">
    <property type="entry name" value="ATP-DEPENDENT PERMEASE MDL1, MITOCHONDRIAL"/>
    <property type="match status" value="1"/>
</dbReference>
<evidence type="ECO:0000256" key="3">
    <source>
        <dbReference type="ARBA" id="ARBA00022475"/>
    </source>
</evidence>
<keyword evidence="8 9" id="KW-0472">Membrane</keyword>
<evidence type="ECO:0000259" key="11">
    <source>
        <dbReference type="PROSITE" id="PS50929"/>
    </source>
</evidence>
<gene>
    <name evidence="12" type="ORF">AXF15_02515</name>
</gene>
<dbReference type="InterPro" id="IPR027417">
    <property type="entry name" value="P-loop_NTPase"/>
</dbReference>
<comment type="subcellular location">
    <subcellularLocation>
        <location evidence="1">Cell membrane</location>
        <topology evidence="1">Multi-pass membrane protein</topology>
    </subcellularLocation>
</comment>
<feature type="transmembrane region" description="Helical" evidence="9">
    <location>
        <begin position="21"/>
        <end position="45"/>
    </location>
</feature>
<evidence type="ECO:0000256" key="2">
    <source>
        <dbReference type="ARBA" id="ARBA00022448"/>
    </source>
</evidence>
<keyword evidence="4 9" id="KW-0812">Transmembrane</keyword>
<dbReference type="Gene3D" id="1.20.1560.10">
    <property type="entry name" value="ABC transporter type 1, transmembrane domain"/>
    <property type="match status" value="1"/>
</dbReference>
<keyword evidence="7 9" id="KW-1133">Transmembrane helix</keyword>
<dbReference type="PROSITE" id="PS50929">
    <property type="entry name" value="ABC_TM1F"/>
    <property type="match status" value="1"/>
</dbReference>
<evidence type="ECO:0000256" key="9">
    <source>
        <dbReference type="SAM" id="Phobius"/>
    </source>
</evidence>
<dbReference type="SMART" id="SM00382">
    <property type="entry name" value="AAA"/>
    <property type="match status" value="1"/>
</dbReference>
<dbReference type="Proteomes" id="UP000063964">
    <property type="component" value="Chromosome"/>
</dbReference>
<dbReference type="PANTHER" id="PTHR43394:SF1">
    <property type="entry name" value="ATP-BINDING CASSETTE SUB-FAMILY B MEMBER 10, MITOCHONDRIAL"/>
    <property type="match status" value="1"/>
</dbReference>
<evidence type="ECO:0000256" key="5">
    <source>
        <dbReference type="ARBA" id="ARBA00022741"/>
    </source>
</evidence>
<feature type="domain" description="ABC transmembrane type-1" evidence="11">
    <location>
        <begin position="27"/>
        <end position="308"/>
    </location>
</feature>
<dbReference type="Pfam" id="PF00005">
    <property type="entry name" value="ABC_tran"/>
    <property type="match status" value="1"/>
</dbReference>
<name>A0A109W5J8_9BACT</name>
<evidence type="ECO:0000313" key="12">
    <source>
        <dbReference type="EMBL" id="AMD92088.1"/>
    </source>
</evidence>
<dbReference type="FunFam" id="3.40.50.300:FF:000221">
    <property type="entry name" value="Multidrug ABC transporter ATP-binding protein"/>
    <property type="match status" value="1"/>
</dbReference>
<keyword evidence="3" id="KW-1003">Cell membrane</keyword>
<dbReference type="GO" id="GO:0005886">
    <property type="term" value="C:plasma membrane"/>
    <property type="evidence" value="ECO:0007669"/>
    <property type="project" value="UniProtKB-SubCell"/>
</dbReference>
<dbReference type="InterPro" id="IPR003439">
    <property type="entry name" value="ABC_transporter-like_ATP-bd"/>
</dbReference>
<evidence type="ECO:0000256" key="1">
    <source>
        <dbReference type="ARBA" id="ARBA00004651"/>
    </source>
</evidence>
<evidence type="ECO:0000313" key="13">
    <source>
        <dbReference type="Proteomes" id="UP000063964"/>
    </source>
</evidence>
<dbReference type="SUPFAM" id="SSF52540">
    <property type="entry name" value="P-loop containing nucleoside triphosphate hydrolases"/>
    <property type="match status" value="1"/>
</dbReference>
<dbReference type="PROSITE" id="PS00211">
    <property type="entry name" value="ABC_TRANSPORTER_1"/>
    <property type="match status" value="1"/>
</dbReference>
<evidence type="ECO:0000256" key="7">
    <source>
        <dbReference type="ARBA" id="ARBA00022989"/>
    </source>
</evidence>
<evidence type="ECO:0000256" key="6">
    <source>
        <dbReference type="ARBA" id="ARBA00022840"/>
    </source>
</evidence>
<feature type="transmembrane region" description="Helical" evidence="9">
    <location>
        <begin position="65"/>
        <end position="83"/>
    </location>
</feature>
<dbReference type="CDD" id="cd18552">
    <property type="entry name" value="ABC_6TM_MsbA_like"/>
    <property type="match status" value="1"/>
</dbReference>
<keyword evidence="6 12" id="KW-0067">ATP-binding</keyword>
<dbReference type="OrthoDB" id="9760168at2"/>
<feature type="transmembrane region" description="Helical" evidence="9">
    <location>
        <begin position="166"/>
        <end position="184"/>
    </location>
</feature>
<keyword evidence="13" id="KW-1185">Reference proteome</keyword>
<evidence type="ECO:0000259" key="10">
    <source>
        <dbReference type="PROSITE" id="PS50893"/>
    </source>
</evidence>
<accession>A0A109W5J8</accession>
<reference evidence="13" key="1">
    <citation type="submission" date="2016-02" db="EMBL/GenBank/DDBJ databases">
        <authorList>
            <person name="Holder M.E."/>
            <person name="Ajami N.J."/>
            <person name="Petrosino J.F."/>
        </authorList>
    </citation>
    <scope>NUCLEOTIDE SEQUENCE [LARGE SCALE GENOMIC DNA]</scope>
    <source>
        <strain evidence="13">DSM 12838</strain>
    </source>
</reference>
<proteinExistence type="predicted"/>
<dbReference type="PROSITE" id="PS50893">
    <property type="entry name" value="ABC_TRANSPORTER_2"/>
    <property type="match status" value="1"/>
</dbReference>
<dbReference type="STRING" id="888061.AXF15_02515"/>
<dbReference type="Pfam" id="PF00664">
    <property type="entry name" value="ABC_membrane"/>
    <property type="match status" value="1"/>
</dbReference>
<dbReference type="InterPro" id="IPR039421">
    <property type="entry name" value="Type_1_exporter"/>
</dbReference>
<dbReference type="InterPro" id="IPR003593">
    <property type="entry name" value="AAA+_ATPase"/>
</dbReference>
<dbReference type="SUPFAM" id="SSF90123">
    <property type="entry name" value="ABC transporter transmembrane region"/>
    <property type="match status" value="1"/>
</dbReference>
<evidence type="ECO:0000256" key="8">
    <source>
        <dbReference type="ARBA" id="ARBA00023136"/>
    </source>
</evidence>
<dbReference type="AlphaFoldDB" id="A0A109W5J8"/>